<evidence type="ECO:0000256" key="1">
    <source>
        <dbReference type="SAM" id="Phobius"/>
    </source>
</evidence>
<keyword evidence="1" id="KW-0472">Membrane</keyword>
<feature type="transmembrane region" description="Helical" evidence="1">
    <location>
        <begin position="17"/>
        <end position="35"/>
    </location>
</feature>
<accession>A0A6C0H8S4</accession>
<dbReference type="EMBL" id="MN739905">
    <property type="protein sequence ID" value="QHT76874.1"/>
    <property type="molecule type" value="Genomic_DNA"/>
</dbReference>
<evidence type="ECO:0000313" key="2">
    <source>
        <dbReference type="EMBL" id="QHT76874.1"/>
    </source>
</evidence>
<keyword evidence="1" id="KW-0812">Transmembrane</keyword>
<organism evidence="2">
    <name type="scientific">viral metagenome</name>
    <dbReference type="NCBI Taxonomy" id="1070528"/>
    <lineage>
        <taxon>unclassified sequences</taxon>
        <taxon>metagenomes</taxon>
        <taxon>organismal metagenomes</taxon>
    </lineage>
</organism>
<dbReference type="AlphaFoldDB" id="A0A6C0H8S4"/>
<sequence>MNDSLESTTIFQKLLNYKYIIIIIICILIVGFYYYKNKITKVPLTSISTTDFTIVDTNNNLIKVKGTLVSSKKKSIKKTDIIKEDSDIEDEDDEIIKHNLTPSEMKEIASKLSQK</sequence>
<protein>
    <submittedName>
        <fullName evidence="2">Uncharacterized protein</fullName>
    </submittedName>
</protein>
<keyword evidence="1" id="KW-1133">Transmembrane helix</keyword>
<reference evidence="2" key="1">
    <citation type="journal article" date="2020" name="Nature">
        <title>Giant virus diversity and host interactions through global metagenomics.</title>
        <authorList>
            <person name="Schulz F."/>
            <person name="Roux S."/>
            <person name="Paez-Espino D."/>
            <person name="Jungbluth S."/>
            <person name="Walsh D.A."/>
            <person name="Denef V.J."/>
            <person name="McMahon K.D."/>
            <person name="Konstantinidis K.T."/>
            <person name="Eloe-Fadrosh E.A."/>
            <person name="Kyrpides N.C."/>
            <person name="Woyke T."/>
        </authorList>
    </citation>
    <scope>NUCLEOTIDE SEQUENCE</scope>
    <source>
        <strain evidence="2">GVMAG-M-3300023179-82</strain>
    </source>
</reference>
<proteinExistence type="predicted"/>
<name>A0A6C0H8S4_9ZZZZ</name>